<dbReference type="Pfam" id="PF00620">
    <property type="entry name" value="RhoGAP"/>
    <property type="match status" value="1"/>
</dbReference>
<evidence type="ECO:0000313" key="5">
    <source>
        <dbReference type="EMBL" id="EGZ25178.1"/>
    </source>
</evidence>
<dbReference type="EMBL" id="JH159152">
    <property type="protein sequence ID" value="EGZ25178.1"/>
    <property type="molecule type" value="Genomic_DNA"/>
</dbReference>
<proteinExistence type="predicted"/>
<feature type="compositionally biased region" description="Low complexity" evidence="2">
    <location>
        <begin position="103"/>
        <end position="115"/>
    </location>
</feature>
<dbReference type="Proteomes" id="UP000002640">
    <property type="component" value="Unassembled WGS sequence"/>
</dbReference>
<dbReference type="SMR" id="G4YZH2"/>
<evidence type="ECO:0008006" key="7">
    <source>
        <dbReference type="Google" id="ProtNLM"/>
    </source>
</evidence>
<keyword evidence="6" id="KW-1185">Reference proteome</keyword>
<accession>G4YZH2</accession>
<dbReference type="KEGG" id="psoj:PHYSODRAFT_482775"/>
<dbReference type="SMART" id="SM00324">
    <property type="entry name" value="RhoGAP"/>
    <property type="match status" value="1"/>
</dbReference>
<feature type="domain" description="Rho-GAP" evidence="4">
    <location>
        <begin position="525"/>
        <end position="731"/>
    </location>
</feature>
<evidence type="ECO:0000256" key="1">
    <source>
        <dbReference type="ARBA" id="ARBA00022468"/>
    </source>
</evidence>
<organism evidence="5 6">
    <name type="scientific">Phytophthora sojae (strain P6497)</name>
    <name type="common">Soybean stem and root rot agent</name>
    <name type="synonym">Phytophthora megasperma f. sp. glycines</name>
    <dbReference type="NCBI Taxonomy" id="1094619"/>
    <lineage>
        <taxon>Eukaryota</taxon>
        <taxon>Sar</taxon>
        <taxon>Stramenopiles</taxon>
        <taxon>Oomycota</taxon>
        <taxon>Peronosporomycetes</taxon>
        <taxon>Peronosporales</taxon>
        <taxon>Peronosporaceae</taxon>
        <taxon>Phytophthora</taxon>
    </lineage>
</organism>
<dbReference type="CDD" id="cd00159">
    <property type="entry name" value="RhoGAP"/>
    <property type="match status" value="1"/>
</dbReference>
<feature type="compositionally biased region" description="Polar residues" evidence="2">
    <location>
        <begin position="522"/>
        <end position="532"/>
    </location>
</feature>
<dbReference type="SUPFAM" id="SSF50729">
    <property type="entry name" value="PH domain-like"/>
    <property type="match status" value="1"/>
</dbReference>
<dbReference type="InterPro" id="IPR051025">
    <property type="entry name" value="RhoGAP"/>
</dbReference>
<dbReference type="GO" id="GO:0007165">
    <property type="term" value="P:signal transduction"/>
    <property type="evidence" value="ECO:0007669"/>
    <property type="project" value="InterPro"/>
</dbReference>
<sequence>MATSFSSRFRRGGGGGASKTKAGGDERVGEMLSDSSEDGSPLGGDVRRNAAKKASSRSNDSSLRSSSSSEGGGARSEGDKNEEQPPKKQREETKKKTFGSLPRSQSSRTASSTKKSAGRKWYSDSDEEEGNAPKKTKAVKKETLKEKSDGEEEDSDLDAYIAGSMMDPPGKKDEDKPQASRDAAKKKTNVLKLMTKTRTMSPFGGKGKGPGAGTDAETPESPAANTPTARKAARSTPSASEHSASDPPADRNAKPGRPSEVQTGGAGNAPTIIVNRRTDRLKHSASGSEYGGSPRLAISNNDEVLSPGLRKVPGAFPGRPGSGVLLEGWLRQKQRRGIKGLKKWNSRYFVLYARSNEVRYYADVVQSAWGPIPLGEIGSISLRLIQRIGKLSHPKYKGCRFDITCRNSWGTHYADDYVSSDEENASSNNNVSTNSNNEKATASTQAKQQQEKNGTPRSSRVYSLVADSPQVTVAWVNMLDSLLTRSANSPRPDVDSTADNTGATSATNASGRAKKPRAVARQRSSALDTESSVLLGPGENVPKAVIYAINFIFDSTPGIETEKFYESEPDATKLKAALKFLNEFAGESVTRKPTKDELEELLDAITAGAVVRLWLKQLEQPLIPFTMYEDFVALAREAQTAPFDLRRNLRALLEALPKKNLTMLACLLFHLNDVNVYSSKNGMDAARLAHHFSEFILRPQKRSPLSDSSKGDTAAVCRLVEEMITNVDTFIDEKEAQVLEDNRL</sequence>
<evidence type="ECO:0000256" key="2">
    <source>
        <dbReference type="SAM" id="MobiDB-lite"/>
    </source>
</evidence>
<feature type="compositionally biased region" description="Low complexity" evidence="2">
    <location>
        <begin position="425"/>
        <end position="452"/>
    </location>
</feature>
<name>G4YZH2_PHYSP</name>
<dbReference type="InParanoid" id="G4YZH2"/>
<evidence type="ECO:0000259" key="3">
    <source>
        <dbReference type="PROSITE" id="PS50003"/>
    </source>
</evidence>
<dbReference type="SUPFAM" id="SSF48350">
    <property type="entry name" value="GTPase activation domain, GAP"/>
    <property type="match status" value="1"/>
</dbReference>
<feature type="compositionally biased region" description="Basic and acidic residues" evidence="2">
    <location>
        <begin position="169"/>
        <end position="185"/>
    </location>
</feature>
<feature type="region of interest" description="Disordered" evidence="2">
    <location>
        <begin position="485"/>
        <end position="534"/>
    </location>
</feature>
<evidence type="ECO:0000313" key="6">
    <source>
        <dbReference type="Proteomes" id="UP000002640"/>
    </source>
</evidence>
<evidence type="ECO:0000259" key="4">
    <source>
        <dbReference type="PROSITE" id="PS50238"/>
    </source>
</evidence>
<feature type="compositionally biased region" description="Basic and acidic residues" evidence="2">
    <location>
        <begin position="139"/>
        <end position="148"/>
    </location>
</feature>
<feature type="compositionally biased region" description="Basic and acidic residues" evidence="2">
    <location>
        <begin position="76"/>
        <end position="95"/>
    </location>
</feature>
<dbReference type="GeneID" id="20655533"/>
<dbReference type="InterPro" id="IPR008936">
    <property type="entry name" value="Rho_GTPase_activation_prot"/>
</dbReference>
<dbReference type="InterPro" id="IPR001849">
    <property type="entry name" value="PH_domain"/>
</dbReference>
<dbReference type="AlphaFoldDB" id="G4YZH2"/>
<dbReference type="OMA" id="VEEMITN"/>
<dbReference type="GO" id="GO:0005096">
    <property type="term" value="F:GTPase activator activity"/>
    <property type="evidence" value="ECO:0007669"/>
    <property type="project" value="UniProtKB-KW"/>
</dbReference>
<feature type="region of interest" description="Disordered" evidence="2">
    <location>
        <begin position="420"/>
        <end position="463"/>
    </location>
</feature>
<dbReference type="RefSeq" id="XP_009520466.1">
    <property type="nucleotide sequence ID" value="XM_009522171.1"/>
</dbReference>
<reference evidence="5 6" key="1">
    <citation type="journal article" date="2006" name="Science">
        <title>Phytophthora genome sequences uncover evolutionary origins and mechanisms of pathogenesis.</title>
        <authorList>
            <person name="Tyler B.M."/>
            <person name="Tripathy S."/>
            <person name="Zhang X."/>
            <person name="Dehal P."/>
            <person name="Jiang R.H."/>
            <person name="Aerts A."/>
            <person name="Arredondo F.D."/>
            <person name="Baxter L."/>
            <person name="Bensasson D."/>
            <person name="Beynon J.L."/>
            <person name="Chapman J."/>
            <person name="Damasceno C.M."/>
            <person name="Dorrance A.E."/>
            <person name="Dou D."/>
            <person name="Dickerman A.W."/>
            <person name="Dubchak I.L."/>
            <person name="Garbelotto M."/>
            <person name="Gijzen M."/>
            <person name="Gordon S.G."/>
            <person name="Govers F."/>
            <person name="Grunwald N.J."/>
            <person name="Huang W."/>
            <person name="Ivors K.L."/>
            <person name="Jones R.W."/>
            <person name="Kamoun S."/>
            <person name="Krampis K."/>
            <person name="Lamour K.H."/>
            <person name="Lee M.K."/>
            <person name="McDonald W.H."/>
            <person name="Medina M."/>
            <person name="Meijer H.J."/>
            <person name="Nordberg E.K."/>
            <person name="Maclean D.J."/>
            <person name="Ospina-Giraldo M.D."/>
            <person name="Morris P.F."/>
            <person name="Phuntumart V."/>
            <person name="Putnam N.H."/>
            <person name="Rash S."/>
            <person name="Rose J.K."/>
            <person name="Sakihama Y."/>
            <person name="Salamov A.A."/>
            <person name="Savidor A."/>
            <person name="Scheuring C.F."/>
            <person name="Smith B.M."/>
            <person name="Sobral B.W."/>
            <person name="Terry A."/>
            <person name="Torto-Alalibo T.A."/>
            <person name="Win J."/>
            <person name="Xu Z."/>
            <person name="Zhang H."/>
            <person name="Grigoriev I.V."/>
            <person name="Rokhsar D.S."/>
            <person name="Boore J.L."/>
        </authorList>
    </citation>
    <scope>NUCLEOTIDE SEQUENCE [LARGE SCALE GENOMIC DNA]</scope>
    <source>
        <strain evidence="5 6">P6497</strain>
    </source>
</reference>
<feature type="compositionally biased region" description="Low complexity" evidence="2">
    <location>
        <begin position="56"/>
        <end position="69"/>
    </location>
</feature>
<dbReference type="Gene3D" id="2.30.29.30">
    <property type="entry name" value="Pleckstrin-homology domain (PH domain)/Phosphotyrosine-binding domain (PTB)"/>
    <property type="match status" value="1"/>
</dbReference>
<dbReference type="SMART" id="SM00233">
    <property type="entry name" value="PH"/>
    <property type="match status" value="1"/>
</dbReference>
<feature type="domain" description="PH" evidence="3">
    <location>
        <begin position="323"/>
        <end position="484"/>
    </location>
</feature>
<dbReference type="Gene3D" id="1.10.555.10">
    <property type="entry name" value="Rho GTPase activation protein"/>
    <property type="match status" value="1"/>
</dbReference>
<dbReference type="InterPro" id="IPR011993">
    <property type="entry name" value="PH-like_dom_sf"/>
</dbReference>
<dbReference type="PANTHER" id="PTHR15228:SF25">
    <property type="entry name" value="F-BAR DOMAIN-CONTAINING PROTEIN"/>
    <property type="match status" value="1"/>
</dbReference>
<gene>
    <name evidence="5" type="ORF">PHYSODRAFT_482775</name>
</gene>
<feature type="compositionally biased region" description="Polar residues" evidence="2">
    <location>
        <begin position="497"/>
        <end position="510"/>
    </location>
</feature>
<dbReference type="InterPro" id="IPR000198">
    <property type="entry name" value="RhoGAP_dom"/>
</dbReference>
<dbReference type="PROSITE" id="PS50238">
    <property type="entry name" value="RHOGAP"/>
    <property type="match status" value="1"/>
</dbReference>
<feature type="region of interest" description="Disordered" evidence="2">
    <location>
        <begin position="1"/>
        <end position="299"/>
    </location>
</feature>
<keyword evidence="1" id="KW-0343">GTPase activation</keyword>
<protein>
    <recommendedName>
        <fullName evidence="7">Rho-GAP domain-containing protein</fullName>
    </recommendedName>
</protein>
<dbReference type="PROSITE" id="PS50003">
    <property type="entry name" value="PH_DOMAIN"/>
    <property type="match status" value="1"/>
</dbReference>
<dbReference type="PANTHER" id="PTHR15228">
    <property type="entry name" value="SPERMATHECAL PHYSIOLOGY VARIANT"/>
    <property type="match status" value="1"/>
</dbReference>